<name>A0ABR0M624_9PEZI</name>
<protein>
    <submittedName>
        <fullName evidence="3">Uncharacterized protein</fullName>
    </submittedName>
</protein>
<feature type="non-terminal residue" evidence="3">
    <location>
        <position position="398"/>
    </location>
</feature>
<keyword evidence="4" id="KW-1185">Reference proteome</keyword>
<evidence type="ECO:0000313" key="3">
    <source>
        <dbReference type="EMBL" id="KAK5284678.1"/>
    </source>
</evidence>
<dbReference type="Proteomes" id="UP001357485">
    <property type="component" value="Unassembled WGS sequence"/>
</dbReference>
<organism evidence="3 4">
    <name type="scientific">Cryomyces antarcticus</name>
    <dbReference type="NCBI Taxonomy" id="329879"/>
    <lineage>
        <taxon>Eukaryota</taxon>
        <taxon>Fungi</taxon>
        <taxon>Dikarya</taxon>
        <taxon>Ascomycota</taxon>
        <taxon>Pezizomycotina</taxon>
        <taxon>Dothideomycetes</taxon>
        <taxon>Dothideomycetes incertae sedis</taxon>
        <taxon>Cryomyces</taxon>
    </lineage>
</organism>
<evidence type="ECO:0000313" key="4">
    <source>
        <dbReference type="Proteomes" id="UP001357485"/>
    </source>
</evidence>
<evidence type="ECO:0000256" key="2">
    <source>
        <dbReference type="SAM" id="MobiDB-lite"/>
    </source>
</evidence>
<dbReference type="EMBL" id="JAVRRA010000765">
    <property type="protein sequence ID" value="KAK5284678.1"/>
    <property type="molecule type" value="Genomic_DNA"/>
</dbReference>
<gene>
    <name evidence="3" type="ORF">LTR16_005069</name>
</gene>
<reference evidence="3 4" key="1">
    <citation type="submission" date="2023-08" db="EMBL/GenBank/DDBJ databases">
        <title>Black Yeasts Isolated from many extreme environments.</title>
        <authorList>
            <person name="Coleine C."/>
            <person name="Stajich J.E."/>
            <person name="Selbmann L."/>
        </authorList>
    </citation>
    <scope>NUCLEOTIDE SEQUENCE [LARGE SCALE GENOMIC DNA]</scope>
    <source>
        <strain evidence="3 4">CCFEE 536</strain>
    </source>
</reference>
<proteinExistence type="predicted"/>
<feature type="region of interest" description="Disordered" evidence="2">
    <location>
        <begin position="291"/>
        <end position="312"/>
    </location>
</feature>
<accession>A0ABR0M624</accession>
<feature type="coiled-coil region" evidence="1">
    <location>
        <begin position="317"/>
        <end position="365"/>
    </location>
</feature>
<sequence length="398" mass="45235">MGTLTAEIPRLSEYCPHKLPTSCRLSSIPNCCACADERAHTYTYLVYVDGVGSVPRGTRWQAYCWFCKEFWDNRVAATNLRPVQTRIPEFPDQTEFLEKWYDYYRGYRVVQEDDGTEERIALLGEPWEDVSPGHLPRSLDELRTGMLRSAAEEEIRVEETVTEEHAETRPSLDETIDQMLEQAVAEETSRDAPSQALVILSRPPVAATTTEESSMNGIGHPQALHNAVNDDTLQTRNPEYQARRVAALRREMFRLRNGIERVISGLRELGEQVPDSSQATSRLTELGQTLDRISGSTDNPRQPPHDLPLGNSLEDRYNAASDRLDVLHQRVREARQAHAAAAEELEETRLDARRAGEVLRRLAREQQVNDGYTRFFGTRDEIERQGDDYESPIGGMFT</sequence>
<keyword evidence="1" id="KW-0175">Coiled coil</keyword>
<comment type="caution">
    <text evidence="3">The sequence shown here is derived from an EMBL/GenBank/DDBJ whole genome shotgun (WGS) entry which is preliminary data.</text>
</comment>
<evidence type="ECO:0000256" key="1">
    <source>
        <dbReference type="SAM" id="Coils"/>
    </source>
</evidence>